<evidence type="ECO:0000313" key="8">
    <source>
        <dbReference type="Proteomes" id="UP000673691"/>
    </source>
</evidence>
<dbReference type="InterPro" id="IPR003439">
    <property type="entry name" value="ABC_transporter-like_ATP-bd"/>
</dbReference>
<evidence type="ECO:0000256" key="2">
    <source>
        <dbReference type="ARBA" id="ARBA00022448"/>
    </source>
</evidence>
<dbReference type="GO" id="GO:0042760">
    <property type="term" value="P:very long-chain fatty acid catabolic process"/>
    <property type="evidence" value="ECO:0007669"/>
    <property type="project" value="TreeGrafter"/>
</dbReference>
<protein>
    <recommendedName>
        <fullName evidence="6">ABC transporter domain-containing protein</fullName>
    </recommendedName>
</protein>
<evidence type="ECO:0000256" key="4">
    <source>
        <dbReference type="ARBA" id="ARBA00022989"/>
    </source>
</evidence>
<dbReference type="GO" id="GO:0007031">
    <property type="term" value="P:peroxisome organization"/>
    <property type="evidence" value="ECO:0007669"/>
    <property type="project" value="TreeGrafter"/>
</dbReference>
<dbReference type="GO" id="GO:0005324">
    <property type="term" value="F:long-chain fatty acid transmembrane transporter activity"/>
    <property type="evidence" value="ECO:0007669"/>
    <property type="project" value="TreeGrafter"/>
</dbReference>
<sequence>MSRLRCAIIVHHRTFARPRPASRVCQKKTCRIIYPHSLTQMRKEGRTDEDLLKILRLVHLAYIPEREGGWETKKEWKDVFSGGEKQRVGMARLFYHHPKYAILDECKCPGTKALFYFLFSGPRTSAVSADVEWLMYSEAKEMGISMSSTEINLPLNFAFLAALVTISHRPSLFKYHKFLLRLSGDHGQWELSKIGADEESVSRAHEIARLKERLADVDALRRRVEEINKELRLGTNSGIHSGEPGRGGR</sequence>
<dbReference type="PANTHER" id="PTHR11384">
    <property type="entry name" value="ATP-BINDING CASSETTE, SUB-FAMILY D MEMBER"/>
    <property type="match status" value="1"/>
</dbReference>
<accession>A0A8H8DML6</accession>
<keyword evidence="4" id="KW-1133">Transmembrane helix</keyword>
<dbReference type="AlphaFoldDB" id="A0A8H8DML6"/>
<evidence type="ECO:0000313" key="7">
    <source>
        <dbReference type="EMBL" id="KAG5463432.1"/>
    </source>
</evidence>
<dbReference type="InterPro" id="IPR050835">
    <property type="entry name" value="ABC_transporter_sub-D"/>
</dbReference>
<keyword evidence="2" id="KW-0813">Transport</keyword>
<evidence type="ECO:0000259" key="6">
    <source>
        <dbReference type="Pfam" id="PF00005"/>
    </source>
</evidence>
<evidence type="ECO:0000256" key="1">
    <source>
        <dbReference type="ARBA" id="ARBA00008575"/>
    </source>
</evidence>
<dbReference type="GO" id="GO:0005524">
    <property type="term" value="F:ATP binding"/>
    <property type="evidence" value="ECO:0007669"/>
    <property type="project" value="InterPro"/>
</dbReference>
<keyword evidence="3" id="KW-0812">Transmembrane</keyword>
<dbReference type="Pfam" id="PF00005">
    <property type="entry name" value="ABC_tran"/>
    <property type="match status" value="1"/>
</dbReference>
<dbReference type="Proteomes" id="UP000673691">
    <property type="component" value="Unassembled WGS sequence"/>
</dbReference>
<reference evidence="7 8" key="1">
    <citation type="journal article" name="Sci. Rep.">
        <title>Genome-scale phylogenetic analyses confirm Olpidium as the closest living zoosporic fungus to the non-flagellated, terrestrial fungi.</title>
        <authorList>
            <person name="Chang Y."/>
            <person name="Rochon D."/>
            <person name="Sekimoto S."/>
            <person name="Wang Y."/>
            <person name="Chovatia M."/>
            <person name="Sandor L."/>
            <person name="Salamov A."/>
            <person name="Grigoriev I.V."/>
            <person name="Stajich J.E."/>
            <person name="Spatafora J.W."/>
        </authorList>
    </citation>
    <scope>NUCLEOTIDE SEQUENCE [LARGE SCALE GENOMIC DNA]</scope>
    <source>
        <strain evidence="7">S191</strain>
    </source>
</reference>
<dbReference type="SUPFAM" id="SSF52540">
    <property type="entry name" value="P-loop containing nucleoside triphosphate hydrolases"/>
    <property type="match status" value="1"/>
</dbReference>
<dbReference type="GO" id="GO:0016887">
    <property type="term" value="F:ATP hydrolysis activity"/>
    <property type="evidence" value="ECO:0007669"/>
    <property type="project" value="InterPro"/>
</dbReference>
<comment type="caution">
    <text evidence="7">The sequence shown here is derived from an EMBL/GenBank/DDBJ whole genome shotgun (WGS) entry which is preliminary data.</text>
</comment>
<keyword evidence="5" id="KW-0472">Membrane</keyword>
<gene>
    <name evidence="7" type="ORF">BJ554DRAFT_7572</name>
</gene>
<feature type="domain" description="ABC transporter" evidence="6">
    <location>
        <begin position="74"/>
        <end position="106"/>
    </location>
</feature>
<proteinExistence type="inferred from homology"/>
<dbReference type="PANTHER" id="PTHR11384:SF67">
    <property type="entry name" value="ATP-BINDING CASSETTE SUB-FAMILY D MEMBER 1"/>
    <property type="match status" value="1"/>
</dbReference>
<dbReference type="OrthoDB" id="422637at2759"/>
<dbReference type="GO" id="GO:0005778">
    <property type="term" value="C:peroxisomal membrane"/>
    <property type="evidence" value="ECO:0007669"/>
    <property type="project" value="TreeGrafter"/>
</dbReference>
<comment type="similarity">
    <text evidence="1">Belongs to the ABC transporter superfamily. ABCD family. Peroxisomal fatty acyl CoA transporter (TC 3.A.1.203) subfamily.</text>
</comment>
<dbReference type="GO" id="GO:0006635">
    <property type="term" value="P:fatty acid beta-oxidation"/>
    <property type="evidence" value="ECO:0007669"/>
    <property type="project" value="TreeGrafter"/>
</dbReference>
<organism evidence="7 8">
    <name type="scientific">Olpidium bornovanus</name>
    <dbReference type="NCBI Taxonomy" id="278681"/>
    <lineage>
        <taxon>Eukaryota</taxon>
        <taxon>Fungi</taxon>
        <taxon>Fungi incertae sedis</taxon>
        <taxon>Olpidiomycota</taxon>
        <taxon>Olpidiomycotina</taxon>
        <taxon>Olpidiomycetes</taxon>
        <taxon>Olpidiales</taxon>
        <taxon>Olpidiaceae</taxon>
        <taxon>Olpidium</taxon>
    </lineage>
</organism>
<dbReference type="InterPro" id="IPR027417">
    <property type="entry name" value="P-loop_NTPase"/>
</dbReference>
<evidence type="ECO:0000256" key="5">
    <source>
        <dbReference type="ARBA" id="ARBA00023136"/>
    </source>
</evidence>
<keyword evidence="8" id="KW-1185">Reference proteome</keyword>
<dbReference type="GO" id="GO:0015910">
    <property type="term" value="P:long-chain fatty acid import into peroxisome"/>
    <property type="evidence" value="ECO:0007669"/>
    <property type="project" value="TreeGrafter"/>
</dbReference>
<dbReference type="EMBL" id="JAEFCI010000602">
    <property type="protein sequence ID" value="KAG5463432.1"/>
    <property type="molecule type" value="Genomic_DNA"/>
</dbReference>
<name>A0A8H8DML6_9FUNG</name>
<evidence type="ECO:0000256" key="3">
    <source>
        <dbReference type="ARBA" id="ARBA00022692"/>
    </source>
</evidence>
<dbReference type="Gene3D" id="3.40.50.300">
    <property type="entry name" value="P-loop containing nucleotide triphosphate hydrolases"/>
    <property type="match status" value="1"/>
</dbReference>
<dbReference type="GO" id="GO:0042626">
    <property type="term" value="F:ATPase-coupled transmembrane transporter activity"/>
    <property type="evidence" value="ECO:0007669"/>
    <property type="project" value="TreeGrafter"/>
</dbReference>